<keyword evidence="4" id="KW-1185">Reference proteome</keyword>
<gene>
    <name evidence="3" type="ORF">H4R34_000776</name>
</gene>
<comment type="caution">
    <text evidence="3">The sequence shown here is derived from an EMBL/GenBank/DDBJ whole genome shotgun (WGS) entry which is preliminary data.</text>
</comment>
<name>A0A9W8B4S5_9FUNG</name>
<evidence type="ECO:0000313" key="3">
    <source>
        <dbReference type="EMBL" id="KAJ1984264.1"/>
    </source>
</evidence>
<keyword evidence="2" id="KW-0732">Signal</keyword>
<organism evidence="3 4">
    <name type="scientific">Dimargaris verticillata</name>
    <dbReference type="NCBI Taxonomy" id="2761393"/>
    <lineage>
        <taxon>Eukaryota</taxon>
        <taxon>Fungi</taxon>
        <taxon>Fungi incertae sedis</taxon>
        <taxon>Zoopagomycota</taxon>
        <taxon>Kickxellomycotina</taxon>
        <taxon>Dimargaritomycetes</taxon>
        <taxon>Dimargaritales</taxon>
        <taxon>Dimargaritaceae</taxon>
        <taxon>Dimargaris</taxon>
    </lineage>
</organism>
<feature type="chain" id="PRO_5040993637" evidence="2">
    <location>
        <begin position="19"/>
        <end position="103"/>
    </location>
</feature>
<feature type="compositionally biased region" description="Basic and acidic residues" evidence="1">
    <location>
        <begin position="67"/>
        <end position="103"/>
    </location>
</feature>
<dbReference type="OrthoDB" id="10562023at2759"/>
<accession>A0A9W8B4S5</accession>
<feature type="compositionally biased region" description="Polar residues" evidence="1">
    <location>
        <begin position="41"/>
        <end position="50"/>
    </location>
</feature>
<proteinExistence type="predicted"/>
<evidence type="ECO:0000256" key="2">
    <source>
        <dbReference type="SAM" id="SignalP"/>
    </source>
</evidence>
<dbReference type="Proteomes" id="UP001151582">
    <property type="component" value="Unassembled WGS sequence"/>
</dbReference>
<sequence>MKFAFAFAFLALAAVAVAREALPNNTDTDVPAAGGKPTAGSVGNTVSLNTADADPTDELDLGSAPKIADKSSVEKITEKSEKSEEKSRSDKSDKSDKTEDSKA</sequence>
<reference evidence="3" key="1">
    <citation type="submission" date="2022-07" db="EMBL/GenBank/DDBJ databases">
        <title>Phylogenomic reconstructions and comparative analyses of Kickxellomycotina fungi.</title>
        <authorList>
            <person name="Reynolds N.K."/>
            <person name="Stajich J.E."/>
            <person name="Barry K."/>
            <person name="Grigoriev I.V."/>
            <person name="Crous P."/>
            <person name="Smith M.E."/>
        </authorList>
    </citation>
    <scope>NUCLEOTIDE SEQUENCE</scope>
    <source>
        <strain evidence="3">RSA 567</strain>
    </source>
</reference>
<feature type="signal peptide" evidence="2">
    <location>
        <begin position="1"/>
        <end position="18"/>
    </location>
</feature>
<protein>
    <submittedName>
        <fullName evidence="3">Uncharacterized protein</fullName>
    </submittedName>
</protein>
<feature type="region of interest" description="Disordered" evidence="1">
    <location>
        <begin position="25"/>
        <end position="103"/>
    </location>
</feature>
<dbReference type="EMBL" id="JANBQB010000025">
    <property type="protein sequence ID" value="KAJ1984264.1"/>
    <property type="molecule type" value="Genomic_DNA"/>
</dbReference>
<evidence type="ECO:0000313" key="4">
    <source>
        <dbReference type="Proteomes" id="UP001151582"/>
    </source>
</evidence>
<evidence type="ECO:0000256" key="1">
    <source>
        <dbReference type="SAM" id="MobiDB-lite"/>
    </source>
</evidence>
<dbReference type="AlphaFoldDB" id="A0A9W8B4S5"/>